<feature type="region of interest" description="Disordered" evidence="2">
    <location>
        <begin position="1"/>
        <end position="146"/>
    </location>
</feature>
<dbReference type="GO" id="GO:0016020">
    <property type="term" value="C:membrane"/>
    <property type="evidence" value="ECO:0007669"/>
    <property type="project" value="TreeGrafter"/>
</dbReference>
<reference evidence="3" key="1">
    <citation type="submission" date="2018-02" db="EMBL/GenBank/DDBJ databases">
        <title>Insights into the development of Late Embryogenesis Abundant (LEA) gene family in Cleistogenes songorica, a xerophyte desert plant.</title>
        <authorList>
            <person name="Muvunyi B.P."/>
            <person name="Zhang J."/>
            <person name="Wang Y."/>
        </authorList>
    </citation>
    <scope>NUCLEOTIDE SEQUENCE</scope>
</reference>
<organism evidence="3">
    <name type="scientific">Cleistogenes songorica</name>
    <dbReference type="NCBI Taxonomy" id="121774"/>
    <lineage>
        <taxon>Eukaryota</taxon>
        <taxon>Viridiplantae</taxon>
        <taxon>Streptophyta</taxon>
        <taxon>Embryophyta</taxon>
        <taxon>Tracheophyta</taxon>
        <taxon>Spermatophyta</taxon>
        <taxon>Magnoliopsida</taxon>
        <taxon>Liliopsida</taxon>
        <taxon>Poales</taxon>
        <taxon>Poaceae</taxon>
        <taxon>PACMAD clade</taxon>
        <taxon>Chloridoideae</taxon>
        <taxon>Cynodonteae</taxon>
        <taxon>Orininae</taxon>
        <taxon>Cleistogenes</taxon>
    </lineage>
</organism>
<evidence type="ECO:0000313" key="3">
    <source>
        <dbReference type="EMBL" id="AWJ68130.1"/>
    </source>
</evidence>
<gene>
    <name evidence="3" type="primary">Lea25</name>
</gene>
<sequence>MEDERNTQYHQGGESQEKAADQVEVKERGLLDTLLGRKKPEDQEKQQEEALVTGMENVKVSEPEKHELKEEHHEGGEKKESLLAKLHRTSSSSSSSSDEEEEVIDENGEGKRKKKKGLKEKIKDKLPGHKDHDVEGEHKSYTLAPEDDDHKAYIPASAPAAPAPVTTTHVHHNDNAVVVQKVEETPEKGLLDKIKEKLPGGHKKPEDAAAAPAPAAHAEDVSSPDGKEKKQGLLGKIMDKIPGYNKSPAEEEHKPAAAAGEHKTSS</sequence>
<comment type="similarity">
    <text evidence="1">Belongs to the plant dehydrin family.</text>
</comment>
<feature type="compositionally biased region" description="Basic and acidic residues" evidence="2">
    <location>
        <begin position="217"/>
        <end position="231"/>
    </location>
</feature>
<dbReference type="AlphaFoldDB" id="A0A2S1WLY9"/>
<feature type="compositionally biased region" description="Basic and acidic residues" evidence="2">
    <location>
        <begin position="59"/>
        <end position="82"/>
    </location>
</feature>
<feature type="compositionally biased region" description="Basic and acidic residues" evidence="2">
    <location>
        <begin position="38"/>
        <end position="48"/>
    </location>
</feature>
<name>A0A2S1WLY9_9POAL</name>
<protein>
    <submittedName>
        <fullName evidence="3">Late embryogenesis abundant</fullName>
    </submittedName>
</protein>
<dbReference type="Pfam" id="PF00257">
    <property type="entry name" value="Dehydrin"/>
    <property type="match status" value="2"/>
</dbReference>
<dbReference type="PROSITE" id="PS00315">
    <property type="entry name" value="DEHYDRIN_1"/>
    <property type="match status" value="2"/>
</dbReference>
<feature type="compositionally biased region" description="Acidic residues" evidence="2">
    <location>
        <begin position="97"/>
        <end position="107"/>
    </location>
</feature>
<dbReference type="GO" id="GO:0005829">
    <property type="term" value="C:cytosol"/>
    <property type="evidence" value="ECO:0007669"/>
    <property type="project" value="TreeGrafter"/>
</dbReference>
<feature type="compositionally biased region" description="Basic and acidic residues" evidence="2">
    <location>
        <begin position="15"/>
        <end position="30"/>
    </location>
</feature>
<feature type="compositionally biased region" description="Basic and acidic residues" evidence="2">
    <location>
        <begin position="248"/>
        <end position="266"/>
    </location>
</feature>
<feature type="compositionally biased region" description="Basic and acidic residues" evidence="2">
    <location>
        <begin position="195"/>
        <end position="207"/>
    </location>
</feature>
<dbReference type="GO" id="GO:0009737">
    <property type="term" value="P:response to abscisic acid"/>
    <property type="evidence" value="ECO:0007669"/>
    <property type="project" value="TreeGrafter"/>
</dbReference>
<feature type="region of interest" description="Disordered" evidence="2">
    <location>
        <begin position="195"/>
        <end position="266"/>
    </location>
</feature>
<dbReference type="PROSITE" id="PS00823">
    <property type="entry name" value="DEHYDRIN_2"/>
    <property type="match status" value="2"/>
</dbReference>
<dbReference type="InterPro" id="IPR000167">
    <property type="entry name" value="Dehydrin"/>
</dbReference>
<dbReference type="GO" id="GO:0009631">
    <property type="term" value="P:cold acclimation"/>
    <property type="evidence" value="ECO:0007669"/>
    <property type="project" value="TreeGrafter"/>
</dbReference>
<proteinExistence type="inferred from homology"/>
<dbReference type="GO" id="GO:0009414">
    <property type="term" value="P:response to water deprivation"/>
    <property type="evidence" value="ECO:0007669"/>
    <property type="project" value="TreeGrafter"/>
</dbReference>
<accession>A0A2S1WLY9</accession>
<dbReference type="InterPro" id="IPR030513">
    <property type="entry name" value="Dehydrin_CS"/>
</dbReference>
<evidence type="ECO:0000256" key="2">
    <source>
        <dbReference type="SAM" id="MobiDB-lite"/>
    </source>
</evidence>
<dbReference type="EMBL" id="MG976956">
    <property type="protein sequence ID" value="AWJ68130.1"/>
    <property type="molecule type" value="Genomic_DNA"/>
</dbReference>
<feature type="compositionally biased region" description="Basic and acidic residues" evidence="2">
    <location>
        <begin position="119"/>
        <end position="140"/>
    </location>
</feature>
<dbReference type="PANTHER" id="PTHR33346">
    <property type="entry name" value="DEHYDRIN XERO 2-RELATED"/>
    <property type="match status" value="1"/>
</dbReference>
<evidence type="ECO:0000256" key="1">
    <source>
        <dbReference type="RuleBase" id="RU003995"/>
    </source>
</evidence>
<dbReference type="PANTHER" id="PTHR33346:SF2">
    <property type="entry name" value="DEHYDRIN ERD14"/>
    <property type="match status" value="1"/>
</dbReference>